<accession>A0AAV7NGB6</accession>
<keyword evidence="3" id="KW-1185">Reference proteome</keyword>
<sequence>MRADLWRDLSCIQTSLGALEAMAQTDCTMIGSILVAGYQISRLLASQNQKRCPDSAAETTPHPDAMTTVTPENS</sequence>
<evidence type="ECO:0000313" key="2">
    <source>
        <dbReference type="EMBL" id="KAJ1115178.1"/>
    </source>
</evidence>
<feature type="region of interest" description="Disordered" evidence="1">
    <location>
        <begin position="49"/>
        <end position="74"/>
    </location>
</feature>
<evidence type="ECO:0000256" key="1">
    <source>
        <dbReference type="SAM" id="MobiDB-lite"/>
    </source>
</evidence>
<reference evidence="2" key="1">
    <citation type="journal article" date="2022" name="bioRxiv">
        <title>Sequencing and chromosome-scale assembly of the giantPleurodeles waltlgenome.</title>
        <authorList>
            <person name="Brown T."/>
            <person name="Elewa A."/>
            <person name="Iarovenko S."/>
            <person name="Subramanian E."/>
            <person name="Araus A.J."/>
            <person name="Petzold A."/>
            <person name="Susuki M."/>
            <person name="Suzuki K.-i.T."/>
            <person name="Hayashi T."/>
            <person name="Toyoda A."/>
            <person name="Oliveira C."/>
            <person name="Osipova E."/>
            <person name="Leigh N.D."/>
            <person name="Simon A."/>
            <person name="Yun M.H."/>
        </authorList>
    </citation>
    <scope>NUCLEOTIDE SEQUENCE</scope>
    <source>
        <strain evidence="2">20211129_DDA</strain>
        <tissue evidence="2">Liver</tissue>
    </source>
</reference>
<evidence type="ECO:0000313" key="3">
    <source>
        <dbReference type="Proteomes" id="UP001066276"/>
    </source>
</evidence>
<organism evidence="2 3">
    <name type="scientific">Pleurodeles waltl</name>
    <name type="common">Iberian ribbed newt</name>
    <dbReference type="NCBI Taxonomy" id="8319"/>
    <lineage>
        <taxon>Eukaryota</taxon>
        <taxon>Metazoa</taxon>
        <taxon>Chordata</taxon>
        <taxon>Craniata</taxon>
        <taxon>Vertebrata</taxon>
        <taxon>Euteleostomi</taxon>
        <taxon>Amphibia</taxon>
        <taxon>Batrachia</taxon>
        <taxon>Caudata</taxon>
        <taxon>Salamandroidea</taxon>
        <taxon>Salamandridae</taxon>
        <taxon>Pleurodelinae</taxon>
        <taxon>Pleurodeles</taxon>
    </lineage>
</organism>
<proteinExistence type="predicted"/>
<dbReference type="AlphaFoldDB" id="A0AAV7NGB6"/>
<dbReference type="Proteomes" id="UP001066276">
    <property type="component" value="Chromosome 8"/>
</dbReference>
<dbReference type="EMBL" id="JANPWB010000012">
    <property type="protein sequence ID" value="KAJ1115178.1"/>
    <property type="molecule type" value="Genomic_DNA"/>
</dbReference>
<protein>
    <submittedName>
        <fullName evidence="2">Uncharacterized protein</fullName>
    </submittedName>
</protein>
<name>A0AAV7NGB6_PLEWA</name>
<gene>
    <name evidence="2" type="ORF">NDU88_003404</name>
</gene>
<comment type="caution">
    <text evidence="2">The sequence shown here is derived from an EMBL/GenBank/DDBJ whole genome shotgun (WGS) entry which is preliminary data.</text>
</comment>